<name>A0ABP5DWY9_9MICO</name>
<evidence type="ECO:0000313" key="2">
    <source>
        <dbReference type="EMBL" id="GAA1987758.1"/>
    </source>
</evidence>
<protein>
    <recommendedName>
        <fullName evidence="4">Lipoprotein</fullName>
    </recommendedName>
</protein>
<organism evidence="2 3">
    <name type="scientific">Microbacterium pumilum</name>
    <dbReference type="NCBI Taxonomy" id="344165"/>
    <lineage>
        <taxon>Bacteria</taxon>
        <taxon>Bacillati</taxon>
        <taxon>Actinomycetota</taxon>
        <taxon>Actinomycetes</taxon>
        <taxon>Micrococcales</taxon>
        <taxon>Microbacteriaceae</taxon>
        <taxon>Microbacterium</taxon>
    </lineage>
</organism>
<feature type="signal peptide" evidence="1">
    <location>
        <begin position="1"/>
        <end position="20"/>
    </location>
</feature>
<keyword evidence="1" id="KW-0732">Signal</keyword>
<feature type="chain" id="PRO_5047123619" description="Lipoprotein" evidence="1">
    <location>
        <begin position="21"/>
        <end position="179"/>
    </location>
</feature>
<evidence type="ECO:0008006" key="4">
    <source>
        <dbReference type="Google" id="ProtNLM"/>
    </source>
</evidence>
<evidence type="ECO:0000256" key="1">
    <source>
        <dbReference type="SAM" id="SignalP"/>
    </source>
</evidence>
<dbReference type="EMBL" id="BAAAOH010000001">
    <property type="protein sequence ID" value="GAA1987758.1"/>
    <property type="molecule type" value="Genomic_DNA"/>
</dbReference>
<dbReference type="RefSeq" id="WP_344062054.1">
    <property type="nucleotide sequence ID" value="NZ_BAAAOH010000001.1"/>
</dbReference>
<proteinExistence type="predicted"/>
<dbReference type="PROSITE" id="PS51257">
    <property type="entry name" value="PROKAR_LIPOPROTEIN"/>
    <property type="match status" value="1"/>
</dbReference>
<gene>
    <name evidence="2" type="ORF">GCM10009777_22900</name>
</gene>
<comment type="caution">
    <text evidence="2">The sequence shown here is derived from an EMBL/GenBank/DDBJ whole genome shotgun (WGS) entry which is preliminary data.</text>
</comment>
<keyword evidence="3" id="KW-1185">Reference proteome</keyword>
<dbReference type="Proteomes" id="UP001500326">
    <property type="component" value="Unassembled WGS sequence"/>
</dbReference>
<accession>A0ABP5DWY9</accession>
<sequence length="179" mass="18438">MKTRLAAVAAALALATGWLTGCSGPADPAATTPLFSSEDEAFAAAEATYRAYVDALNAVDLSDPETFEDVYAWTTGDANAGARESFSQMHADEWVVSGVSEPTVVEPRLAGGTGESEVQLAICLDVSGVSLVGPDGDSVIDPSRPDVQSMLITLSPSTSTDTGLAISMFDGREGDPTCD</sequence>
<reference evidence="3" key="1">
    <citation type="journal article" date="2019" name="Int. J. Syst. Evol. Microbiol.">
        <title>The Global Catalogue of Microorganisms (GCM) 10K type strain sequencing project: providing services to taxonomists for standard genome sequencing and annotation.</title>
        <authorList>
            <consortium name="The Broad Institute Genomics Platform"/>
            <consortium name="The Broad Institute Genome Sequencing Center for Infectious Disease"/>
            <person name="Wu L."/>
            <person name="Ma J."/>
        </authorList>
    </citation>
    <scope>NUCLEOTIDE SEQUENCE [LARGE SCALE GENOMIC DNA]</scope>
    <source>
        <strain evidence="3">JCM 14902</strain>
    </source>
</reference>
<evidence type="ECO:0000313" key="3">
    <source>
        <dbReference type="Proteomes" id="UP001500326"/>
    </source>
</evidence>